<dbReference type="GO" id="GO:0043190">
    <property type="term" value="C:ATP-binding cassette (ABC) transporter complex"/>
    <property type="evidence" value="ECO:0007669"/>
    <property type="project" value="InterPro"/>
</dbReference>
<evidence type="ECO:0000259" key="12">
    <source>
        <dbReference type="PROSITE" id="PS50928"/>
    </source>
</evidence>
<evidence type="ECO:0000313" key="13">
    <source>
        <dbReference type="EMBL" id="MBS4240650.1"/>
    </source>
</evidence>
<protein>
    <recommendedName>
        <fullName evidence="4">Putative glutamine transport system permease protein GlnP</fullName>
    </recommendedName>
</protein>
<evidence type="ECO:0000313" key="14">
    <source>
        <dbReference type="EMBL" id="PHY92477.1"/>
    </source>
</evidence>
<name>A0A2G4R7I6_9BACT</name>
<accession>A0A2G4R7I6</accession>
<evidence type="ECO:0000313" key="15">
    <source>
        <dbReference type="Proteomes" id="UP000237472"/>
    </source>
</evidence>
<feature type="transmembrane region" description="Helical" evidence="11">
    <location>
        <begin position="215"/>
        <end position="236"/>
    </location>
</feature>
<dbReference type="PANTHER" id="PTHR30614:SF20">
    <property type="entry name" value="GLUTAMINE TRANSPORT SYSTEM PERMEASE PROTEIN GLNP"/>
    <property type="match status" value="1"/>
</dbReference>
<evidence type="ECO:0000256" key="9">
    <source>
        <dbReference type="ARBA" id="ARBA00022989"/>
    </source>
</evidence>
<dbReference type="GO" id="GO:0022857">
    <property type="term" value="F:transmembrane transporter activity"/>
    <property type="evidence" value="ECO:0007669"/>
    <property type="project" value="InterPro"/>
</dbReference>
<dbReference type="FunFam" id="1.10.3720.10:FF:000033">
    <property type="entry name" value="Polar amino acid ABC transporter permease"/>
    <property type="match status" value="1"/>
</dbReference>
<comment type="function">
    <text evidence="1">Part of the binding-protein-dependent transport system for glutamine; probably responsible for the translocation of the substrate across the membrane.</text>
</comment>
<evidence type="ECO:0000256" key="8">
    <source>
        <dbReference type="ARBA" id="ARBA00022970"/>
    </source>
</evidence>
<dbReference type="Proteomes" id="UP000811399">
    <property type="component" value="Unassembled WGS sequence"/>
</dbReference>
<dbReference type="AlphaFoldDB" id="A0A2G4R7I6"/>
<keyword evidence="7 11" id="KW-0812">Transmembrane</keyword>
<keyword evidence="16" id="KW-1185">Reference proteome</keyword>
<organism evidence="14 15">
    <name type="scientific">Campylobacter vulpis</name>
    <dbReference type="NCBI Taxonomy" id="1655500"/>
    <lineage>
        <taxon>Bacteria</taxon>
        <taxon>Pseudomonadati</taxon>
        <taxon>Campylobacterota</taxon>
        <taxon>Epsilonproteobacteria</taxon>
        <taxon>Campylobacterales</taxon>
        <taxon>Campylobacteraceae</taxon>
        <taxon>Campylobacter</taxon>
    </lineage>
</organism>
<keyword evidence="9 11" id="KW-1133">Transmembrane helix</keyword>
<feature type="domain" description="ABC transmembrane type-1" evidence="12">
    <location>
        <begin position="48"/>
        <end position="236"/>
    </location>
</feature>
<reference evidence="13" key="3">
    <citation type="submission" date="2019-07" db="EMBL/GenBank/DDBJ databases">
        <authorList>
            <person name="Miller W.G."/>
        </authorList>
    </citation>
    <scope>NUCLEOTIDE SEQUENCE</scope>
    <source>
        <strain evidence="13">52/13</strain>
    </source>
</reference>
<evidence type="ECO:0000256" key="5">
    <source>
        <dbReference type="ARBA" id="ARBA00022448"/>
    </source>
</evidence>
<proteinExistence type="inferred from homology"/>
<dbReference type="CDD" id="cd06261">
    <property type="entry name" value="TM_PBP2"/>
    <property type="match status" value="1"/>
</dbReference>
<dbReference type="InterPro" id="IPR035906">
    <property type="entry name" value="MetI-like_sf"/>
</dbReference>
<dbReference type="RefSeq" id="WP_099460757.1">
    <property type="nucleotide sequence ID" value="NZ_CP041617.1"/>
</dbReference>
<dbReference type="GeneID" id="77266913"/>
<keyword evidence="10 11" id="KW-0472">Membrane</keyword>
<dbReference type="EMBL" id="LDWY01000001">
    <property type="protein sequence ID" value="PHY92477.1"/>
    <property type="molecule type" value="Genomic_DNA"/>
</dbReference>
<dbReference type="Pfam" id="PF00528">
    <property type="entry name" value="BPD_transp_1"/>
    <property type="match status" value="1"/>
</dbReference>
<evidence type="ECO:0000256" key="10">
    <source>
        <dbReference type="ARBA" id="ARBA00023136"/>
    </source>
</evidence>
<comment type="subcellular location">
    <subcellularLocation>
        <location evidence="2">Cell inner membrane</location>
        <topology evidence="2">Multi-pass membrane protein</topology>
    </subcellularLocation>
    <subcellularLocation>
        <location evidence="11">Cell membrane</location>
        <topology evidence="11">Multi-pass membrane protein</topology>
    </subcellularLocation>
</comment>
<evidence type="ECO:0000256" key="3">
    <source>
        <dbReference type="ARBA" id="ARBA00010072"/>
    </source>
</evidence>
<comment type="similarity">
    <text evidence="3">Belongs to the binding-protein-dependent transport system permease family. HisMQ subfamily.</text>
</comment>
<dbReference type="InterPro" id="IPR043429">
    <property type="entry name" value="ArtM/GltK/GlnP/TcyL/YhdX-like"/>
</dbReference>
<evidence type="ECO:0000256" key="11">
    <source>
        <dbReference type="RuleBase" id="RU363032"/>
    </source>
</evidence>
<dbReference type="SUPFAM" id="SSF161098">
    <property type="entry name" value="MetI-like"/>
    <property type="match status" value="1"/>
</dbReference>
<dbReference type="InterPro" id="IPR010065">
    <property type="entry name" value="AA_ABC_transptr_permease_3TM"/>
</dbReference>
<reference evidence="13 16" key="4">
    <citation type="journal article" date="2021" name="Syst. Appl. Microbiol.">
        <title>nCampylobacter vulpis sp. nov. isolated from wild red foxes.</title>
        <authorList>
            <person name="Parisi A."/>
            <person name="Chiara M."/>
            <person name="Caffara M."/>
            <person name="Mion D."/>
            <person name="Miller W.G."/>
            <person name="Caruso M."/>
            <person name="Manzari C."/>
            <person name="Florio D."/>
            <person name="Capozzi L."/>
            <person name="D'Erchia A.M."/>
            <person name="Manzulli V."/>
            <person name="Zanoni R.G."/>
        </authorList>
    </citation>
    <scope>NUCLEOTIDE SEQUENCE [LARGE SCALE GENOMIC DNA]</scope>
    <source>
        <strain evidence="13 16">52/13</strain>
    </source>
</reference>
<evidence type="ECO:0000256" key="2">
    <source>
        <dbReference type="ARBA" id="ARBA00004429"/>
    </source>
</evidence>
<evidence type="ECO:0000256" key="6">
    <source>
        <dbReference type="ARBA" id="ARBA00022475"/>
    </source>
</evidence>
<keyword evidence="8" id="KW-0029">Amino-acid transport</keyword>
<feature type="transmembrane region" description="Helical" evidence="11">
    <location>
        <begin position="112"/>
        <end position="132"/>
    </location>
</feature>
<dbReference type="Proteomes" id="UP000237472">
    <property type="component" value="Unassembled WGS sequence"/>
</dbReference>
<evidence type="ECO:0000313" key="16">
    <source>
        <dbReference type="Proteomes" id="UP000811399"/>
    </source>
</evidence>
<keyword evidence="5 11" id="KW-0813">Transport</keyword>
<evidence type="ECO:0000256" key="4">
    <source>
        <dbReference type="ARBA" id="ARBA00016506"/>
    </source>
</evidence>
<dbReference type="PANTHER" id="PTHR30614">
    <property type="entry name" value="MEMBRANE COMPONENT OF AMINO ACID ABC TRANSPORTER"/>
    <property type="match status" value="1"/>
</dbReference>
<dbReference type="EMBL" id="VJYU01000005">
    <property type="protein sequence ID" value="MBS4240650.1"/>
    <property type="molecule type" value="Genomic_DNA"/>
</dbReference>
<feature type="transmembrane region" description="Helical" evidence="11">
    <location>
        <begin position="48"/>
        <end position="74"/>
    </location>
</feature>
<reference evidence="14" key="2">
    <citation type="submission" date="2015-06" db="EMBL/GenBank/DDBJ databases">
        <authorList>
            <person name="Hoefler B.C."/>
            <person name="Straight P.D."/>
        </authorList>
    </citation>
    <scope>NUCLEOTIDE SEQUENCE [LARGE SCALE GENOMIC DNA]</scope>
    <source>
        <strain evidence="14">73/13</strain>
    </source>
</reference>
<evidence type="ECO:0000256" key="1">
    <source>
        <dbReference type="ARBA" id="ARBA00003159"/>
    </source>
</evidence>
<dbReference type="GO" id="GO:0006865">
    <property type="term" value="P:amino acid transport"/>
    <property type="evidence" value="ECO:0007669"/>
    <property type="project" value="UniProtKB-KW"/>
</dbReference>
<dbReference type="NCBIfam" id="TIGR01726">
    <property type="entry name" value="HEQRo_perm_3TM"/>
    <property type="match status" value="1"/>
</dbReference>
<keyword evidence="6" id="KW-1003">Cell membrane</keyword>
<dbReference type="PROSITE" id="PS50928">
    <property type="entry name" value="ABC_TM1"/>
    <property type="match status" value="1"/>
</dbReference>
<comment type="caution">
    <text evidence="14">The sequence shown here is derived from an EMBL/GenBank/DDBJ whole genome shotgun (WGS) entry which is preliminary data.</text>
</comment>
<dbReference type="OrthoDB" id="92598at2"/>
<reference evidence="15" key="1">
    <citation type="submission" date="2015-06" db="EMBL/GenBank/DDBJ databases">
        <authorList>
            <person name="Parisi A."/>
            <person name="Chiara M."/>
            <person name="Florio D."/>
            <person name="Miccolupo A."/>
            <person name="Manzari C."/>
            <person name="Mion D."/>
            <person name="Caruso M."/>
            <person name="D'erchia A.M."/>
            <person name="Zanoni R."/>
        </authorList>
    </citation>
    <scope>NUCLEOTIDE SEQUENCE [LARGE SCALE GENOMIC DNA]</scope>
    <source>
        <strain evidence="15">73/13</strain>
    </source>
</reference>
<sequence length="250" mass="27994">MSESVGFVAWLREFFNSLGLYDEESISPFALWKFLDTLEQTQTFIDGFIYTLQVSVLALFIAVVFGTIGGVMATSKIAVLRAYTRIYVEIFQNTPLVIQIFFLYYGLPHLGINLDLFTIGVLGIGAYHGAYVSEVVRSGILAVPKGQFEASASQGFTYTQQMRYIIVPQTIKIILPPMSNQMINLIKNTSVLLIVGGVELMSTADSYAADYGNYAPAYIFAAFLYFIVCYPLAYFAKFYEEKLKKAHLAR</sequence>
<dbReference type="InterPro" id="IPR000515">
    <property type="entry name" value="MetI-like"/>
</dbReference>
<gene>
    <name evidence="14" type="ORF">AA994_00070</name>
    <name evidence="13" type="ORF">CVU5213_02715</name>
</gene>
<evidence type="ECO:0000256" key="7">
    <source>
        <dbReference type="ARBA" id="ARBA00022692"/>
    </source>
</evidence>
<dbReference type="Gene3D" id="1.10.3720.10">
    <property type="entry name" value="MetI-like"/>
    <property type="match status" value="1"/>
</dbReference>